<evidence type="ECO:0000259" key="1">
    <source>
        <dbReference type="Pfam" id="PF01695"/>
    </source>
</evidence>
<name>A0A5C6TPE5_9BURK</name>
<reference evidence="2 3" key="1">
    <citation type="submission" date="2019-08" db="EMBL/GenBank/DDBJ databases">
        <authorList>
            <person name="Khan S.A."/>
            <person name="Jeon C.O."/>
            <person name="Jeong S.E."/>
        </authorList>
    </citation>
    <scope>NUCLEOTIDE SEQUENCE [LARGE SCALE GENOMIC DNA]</scope>
    <source>
        <strain evidence="3">IMCC1728</strain>
    </source>
</reference>
<feature type="domain" description="IstB-like ATP-binding" evidence="1">
    <location>
        <begin position="13"/>
        <end position="65"/>
    </location>
</feature>
<dbReference type="EMBL" id="VOPW01000002">
    <property type="protein sequence ID" value="TXC62116.1"/>
    <property type="molecule type" value="Genomic_DNA"/>
</dbReference>
<accession>A0A5C6TPE5</accession>
<sequence>MRSHRARLQHTPFVPDTGLVTQLAQAQVEGRLEEKLLHFGKPKLLIVGELGNLPVEASAANLFFRSSAAPTSVPRRW</sequence>
<keyword evidence="3" id="KW-1185">Reference proteome</keyword>
<evidence type="ECO:0000313" key="2">
    <source>
        <dbReference type="EMBL" id="TXC62116.1"/>
    </source>
</evidence>
<dbReference type="Pfam" id="PF01695">
    <property type="entry name" value="IstB_IS21"/>
    <property type="match status" value="1"/>
</dbReference>
<dbReference type="GO" id="GO:0005524">
    <property type="term" value="F:ATP binding"/>
    <property type="evidence" value="ECO:0007669"/>
    <property type="project" value="InterPro"/>
</dbReference>
<evidence type="ECO:0000313" key="3">
    <source>
        <dbReference type="Proteomes" id="UP000321832"/>
    </source>
</evidence>
<comment type="caution">
    <text evidence="2">The sequence shown here is derived from an EMBL/GenBank/DDBJ whole genome shotgun (WGS) entry which is preliminary data.</text>
</comment>
<dbReference type="AlphaFoldDB" id="A0A5C6TPE5"/>
<organism evidence="2 3">
    <name type="scientific">Piscinibacter aquaticus</name>
    <dbReference type="NCBI Taxonomy" id="392597"/>
    <lineage>
        <taxon>Bacteria</taxon>
        <taxon>Pseudomonadati</taxon>
        <taxon>Pseudomonadota</taxon>
        <taxon>Betaproteobacteria</taxon>
        <taxon>Burkholderiales</taxon>
        <taxon>Sphaerotilaceae</taxon>
        <taxon>Piscinibacter</taxon>
    </lineage>
</organism>
<dbReference type="InterPro" id="IPR002611">
    <property type="entry name" value="IstB_ATP-bd"/>
</dbReference>
<proteinExistence type="predicted"/>
<gene>
    <name evidence="2" type="ORF">FSC37_22340</name>
</gene>
<dbReference type="Proteomes" id="UP000321832">
    <property type="component" value="Unassembled WGS sequence"/>
</dbReference>
<protein>
    <recommendedName>
        <fullName evidence="1">IstB-like ATP-binding domain-containing protein</fullName>
    </recommendedName>
</protein>